<name>A0A1V0SCK9_9VIRU</name>
<protein>
    <submittedName>
        <fullName evidence="2">Translation initiation factor 4E</fullName>
    </submittedName>
</protein>
<evidence type="ECO:0000256" key="1">
    <source>
        <dbReference type="RuleBase" id="RU004374"/>
    </source>
</evidence>
<accession>A0A1V0SCK9</accession>
<sequence length="171" mass="20014">MSSTNEIVSTGGDIPLAHNFVLWCHDVQCTDWSLQSYQKLCLIKNVSEFWQVFNNFLKLGYKFYNFFLMKKDIDPTWEHEKNRNGGVCSFKIDINQSLDIFEELCRYMVCNSLTDSPSDINGISFSPKNNWAIIKIWNSNKLNDLSVTLNPELLIKYKDNSIKYKENNPEY</sequence>
<evidence type="ECO:0000313" key="2">
    <source>
        <dbReference type="EMBL" id="ARF09452.1"/>
    </source>
</evidence>
<dbReference type="EMBL" id="KY684085">
    <property type="protein sequence ID" value="ARF09452.1"/>
    <property type="molecule type" value="Genomic_DNA"/>
</dbReference>
<dbReference type="Gene3D" id="3.30.760.10">
    <property type="entry name" value="RNA Cap, Translation Initiation Factor Eif4e"/>
    <property type="match status" value="1"/>
</dbReference>
<dbReference type="InterPro" id="IPR001040">
    <property type="entry name" value="TIF_eIF_4E"/>
</dbReference>
<keyword evidence="1" id="KW-0648">Protein biosynthesis</keyword>
<comment type="similarity">
    <text evidence="1">Belongs to the eukaryotic initiation factor 4E family.</text>
</comment>
<keyword evidence="1" id="KW-0694">RNA-binding</keyword>
<dbReference type="Pfam" id="PF01652">
    <property type="entry name" value="IF4E"/>
    <property type="match status" value="1"/>
</dbReference>
<organism evidence="2">
    <name type="scientific">Indivirus ILV1</name>
    <dbReference type="NCBI Taxonomy" id="1977633"/>
    <lineage>
        <taxon>Viruses</taxon>
        <taxon>Varidnaviria</taxon>
        <taxon>Bamfordvirae</taxon>
        <taxon>Nucleocytoviricota</taxon>
        <taxon>Megaviricetes</taxon>
        <taxon>Imitervirales</taxon>
        <taxon>Mimiviridae</taxon>
        <taxon>Klosneuvirinae</taxon>
        <taxon>Indivirus</taxon>
    </lineage>
</organism>
<reference evidence="2" key="1">
    <citation type="journal article" date="2017" name="Science">
        <title>Giant viruses with an expanded complement of translation system components.</title>
        <authorList>
            <person name="Schulz F."/>
            <person name="Yutin N."/>
            <person name="Ivanova N.N."/>
            <person name="Ortega D.R."/>
            <person name="Lee T.K."/>
            <person name="Vierheilig J."/>
            <person name="Daims H."/>
            <person name="Horn M."/>
            <person name="Wagner M."/>
            <person name="Jensen G.J."/>
            <person name="Kyrpides N.C."/>
            <person name="Koonin E.V."/>
            <person name="Woyke T."/>
        </authorList>
    </citation>
    <scope>NUCLEOTIDE SEQUENCE</scope>
    <source>
        <strain evidence="2">ILV1</strain>
    </source>
</reference>
<keyword evidence="1 2" id="KW-0396">Initiation factor</keyword>
<dbReference type="SUPFAM" id="SSF55418">
    <property type="entry name" value="eIF4e-like"/>
    <property type="match status" value="1"/>
</dbReference>
<proteinExistence type="inferred from homology"/>
<dbReference type="GO" id="GO:0000340">
    <property type="term" value="F:RNA 7-methylguanosine cap binding"/>
    <property type="evidence" value="ECO:0007669"/>
    <property type="project" value="TreeGrafter"/>
</dbReference>
<gene>
    <name evidence="2" type="ORF">Indivirus_1_75</name>
</gene>
<dbReference type="InterPro" id="IPR023398">
    <property type="entry name" value="TIF_eIF4e-like"/>
</dbReference>
<dbReference type="PANTHER" id="PTHR11960">
    <property type="entry name" value="EUKARYOTIC TRANSLATION INITIATION FACTOR 4E RELATED"/>
    <property type="match status" value="1"/>
</dbReference>